<evidence type="ECO:0000256" key="1">
    <source>
        <dbReference type="SAM" id="SignalP"/>
    </source>
</evidence>
<dbReference type="KEGG" id="haby:HLVA_00130"/>
<keyword evidence="1" id="KW-0732">Signal</keyword>
<name>A0AAU9D0F0_9FUSO</name>
<evidence type="ECO:0000313" key="3">
    <source>
        <dbReference type="EMBL" id="BDU49444.1"/>
    </source>
</evidence>
<dbReference type="InterPro" id="IPR001119">
    <property type="entry name" value="SLH_dom"/>
</dbReference>
<evidence type="ECO:0000259" key="2">
    <source>
        <dbReference type="PROSITE" id="PS51272"/>
    </source>
</evidence>
<reference evidence="3 4" key="1">
    <citation type="submission" date="2022-11" db="EMBL/GenBank/DDBJ databases">
        <title>Haliovirga abyssi gen. nov., sp. nov., a mesophilic fermentative bacterium isolated from the Iheya North hydrothermal field and the proposal of Haliovirgaceae fam. nov.</title>
        <authorList>
            <person name="Miyazaki U."/>
            <person name="Tame A."/>
            <person name="Miyazaki J."/>
            <person name="Takai K."/>
            <person name="Sawayama S."/>
            <person name="Kitajima M."/>
            <person name="Okamoto A."/>
            <person name="Nakagawa S."/>
        </authorList>
    </citation>
    <scope>NUCLEOTIDE SEQUENCE [LARGE SCALE GENOMIC DNA]</scope>
    <source>
        <strain evidence="3 4">IC12</strain>
    </source>
</reference>
<dbReference type="RefSeq" id="WP_307904403.1">
    <property type="nucleotide sequence ID" value="NZ_AP027059.1"/>
</dbReference>
<keyword evidence="4" id="KW-1185">Reference proteome</keyword>
<evidence type="ECO:0000313" key="4">
    <source>
        <dbReference type="Proteomes" id="UP001321582"/>
    </source>
</evidence>
<dbReference type="InterPro" id="IPR051465">
    <property type="entry name" value="Cell_Envelope_Struct_Comp"/>
</dbReference>
<feature type="chain" id="PRO_5043684056" description="SLH domain-containing protein" evidence="1">
    <location>
        <begin position="21"/>
        <end position="768"/>
    </location>
</feature>
<dbReference type="PROSITE" id="PS51272">
    <property type="entry name" value="SLH"/>
    <property type="match status" value="1"/>
</dbReference>
<proteinExistence type="predicted"/>
<feature type="signal peptide" evidence="1">
    <location>
        <begin position="1"/>
        <end position="20"/>
    </location>
</feature>
<sequence>MKKIKLALAFFTILSSLAFASFNDVPDNHWASNAVRNLYNKGLLAPSLDNATKFKGEGVFSRYEIASMLYSNLSYVNEKLEKKASAQDLEAIKVLVTNFAPELVKLGAKSEELDKKIAKMEKEIGDKLGKKIDKLKDDVNKVKISGDFSAEQIVGMKDNNPGMRDLDYTGNLTLSGKVNKNVSAKVKLGIDQGKDASVDAIELKAKSKKLTVAVFKDSDKEVASFEDTFNLFAGDVVDPDNGVIANGNLSLLGNSNKYVAMMYKTGSGDFYGMQVKQNFDVLKKMGINAFVRGSYAEKVINYKWDDAKDSDNARGLYAVDGELVMKPLPIWSLTVSGEYGTRRSPGIENVESDAINAYVPSRDAIYLYTKNLFKLGWLGKIDVRAGLYNSGEYFDVAGMGKNTKTVFAETDIVKLEADKKAYLAYASYDLFSKGWLTTNVMYSSYGANIKDSFPKEKINSLTTLNLWPGKIKLELEGTLEKDEKLPADAKAGKLEAAKGKITIEQRNKFTLIPKWTENVNFHYEMDRDKDEKVKDDARIAEVYVDHGMDITKNSYFKVAGKINIKGLGLGKEEDAEKKTYDEDGKWVIDHSYDKKVTVETGSDYEIRNVKLAGFNNKFIVGGRFSIEDKQGKRVNAKDKDGNDIKVKNGDKDVNVTTTKNTEKLDDNYKYRAFVYHKLEKGNFTLYCGAKYEKELTYQADSKNFKDTDDSDDVKYAVGMEYNFGNDTTATLKYGDPTVTEDSGDFISDKTSFADGEQDQLAFNISAKF</sequence>
<gene>
    <name evidence="3" type="ORF">HLVA_00130</name>
</gene>
<dbReference type="AlphaFoldDB" id="A0AAU9D0F0"/>
<dbReference type="EMBL" id="AP027059">
    <property type="protein sequence ID" value="BDU49444.1"/>
    <property type="molecule type" value="Genomic_DNA"/>
</dbReference>
<protein>
    <recommendedName>
        <fullName evidence="2">SLH domain-containing protein</fullName>
    </recommendedName>
</protein>
<dbReference type="PANTHER" id="PTHR43308:SF1">
    <property type="entry name" value="OUTER MEMBRANE PROTEIN ALPHA"/>
    <property type="match status" value="1"/>
</dbReference>
<dbReference type="PANTHER" id="PTHR43308">
    <property type="entry name" value="OUTER MEMBRANE PROTEIN ALPHA-RELATED"/>
    <property type="match status" value="1"/>
</dbReference>
<feature type="domain" description="SLH" evidence="2">
    <location>
        <begin position="18"/>
        <end position="83"/>
    </location>
</feature>
<organism evidence="3 4">
    <name type="scientific">Haliovirga abyssi</name>
    <dbReference type="NCBI Taxonomy" id="2996794"/>
    <lineage>
        <taxon>Bacteria</taxon>
        <taxon>Fusobacteriati</taxon>
        <taxon>Fusobacteriota</taxon>
        <taxon>Fusobacteriia</taxon>
        <taxon>Fusobacteriales</taxon>
        <taxon>Haliovirgaceae</taxon>
        <taxon>Haliovirga</taxon>
    </lineage>
</organism>
<dbReference type="Proteomes" id="UP001321582">
    <property type="component" value="Chromosome"/>
</dbReference>
<accession>A0AAU9D0F0</accession>